<reference evidence="2 3" key="1">
    <citation type="submission" date="2016-04" db="EMBL/GenBank/DDBJ databases">
        <title>Complete genome sequence of Fictibacillus phosphorivorans G25-29, a strain toxic to nematodes.</title>
        <authorList>
            <person name="Zheng Z."/>
        </authorList>
    </citation>
    <scope>NUCLEOTIDE SEQUENCE [LARGE SCALE GENOMIC DNA]</scope>
    <source>
        <strain evidence="2 3">G25-29</strain>
    </source>
</reference>
<evidence type="ECO:0000256" key="1">
    <source>
        <dbReference type="SAM" id="Phobius"/>
    </source>
</evidence>
<dbReference type="STRING" id="1221500.ABE65_019645"/>
<keyword evidence="3" id="KW-1185">Reference proteome</keyword>
<gene>
    <name evidence="2" type="ORF">ABE65_019645</name>
</gene>
<evidence type="ECO:0000313" key="2">
    <source>
        <dbReference type="EMBL" id="ANC78893.1"/>
    </source>
</evidence>
<dbReference type="KEGG" id="fpn:ABE65_019645"/>
<feature type="transmembrane region" description="Helical" evidence="1">
    <location>
        <begin position="196"/>
        <end position="221"/>
    </location>
</feature>
<keyword evidence="1" id="KW-0812">Transmembrane</keyword>
<feature type="transmembrane region" description="Helical" evidence="1">
    <location>
        <begin position="12"/>
        <end position="32"/>
    </location>
</feature>
<organism evidence="2 3">
    <name type="scientific">Fictibacillus phosphorivorans</name>
    <dbReference type="NCBI Taxonomy" id="1221500"/>
    <lineage>
        <taxon>Bacteria</taxon>
        <taxon>Bacillati</taxon>
        <taxon>Bacillota</taxon>
        <taxon>Bacilli</taxon>
        <taxon>Bacillales</taxon>
        <taxon>Fictibacillaceae</taxon>
        <taxon>Fictibacillus</taxon>
    </lineage>
</organism>
<dbReference type="EMBL" id="CP015378">
    <property type="protein sequence ID" value="ANC78893.1"/>
    <property type="molecule type" value="Genomic_DNA"/>
</dbReference>
<dbReference type="AlphaFoldDB" id="A0A160IQX1"/>
<protein>
    <submittedName>
        <fullName evidence="2">Uncharacterized protein</fullName>
    </submittedName>
</protein>
<keyword evidence="1" id="KW-1133">Transmembrane helix</keyword>
<dbReference type="Proteomes" id="UP000076623">
    <property type="component" value="Chromosome"/>
</dbReference>
<sequence>MIKRLEFKKIISSPIILGLFVLFLLFNCFLIYEQSSIRNDMKSLQPIVKESGTLMDEEGRKKLQTSYEQDLHTWNELSQRKTGDTYQTAAAFYKPELYYSLIESKIYSEKELQNINKLAIKETYLNSIQDIETKYSTFNVMDNAEEGIRLFGLKGAAAEKVREQYTVLKPRVEELIQNKEHLHLFFHGKMFGTHSFLFKTLFGFTLFQAMILIVLFTAFIVNYEFEHKTALVSYATKRGRRLMWDKLLVSIFTSTLVTVALLAITLSVYFIVFDYSSLWNVPISTGFLIELNNIPFISWWDVTFIQYLFMSCGLVVICQILFVLITFCLSMLIRNSYIVFTFFGVIFLAGLYIPSLMPKESTMLLYTHFSPFILVMNVKKWWMESGVFTTFKYYEIITVTGWLVALLLTAWLFIKRFTRENI</sequence>
<keyword evidence="1" id="KW-0472">Membrane</keyword>
<feature type="transmembrane region" description="Helical" evidence="1">
    <location>
        <begin position="304"/>
        <end position="325"/>
    </location>
</feature>
<feature type="transmembrane region" description="Helical" evidence="1">
    <location>
        <begin position="337"/>
        <end position="357"/>
    </location>
</feature>
<feature type="transmembrane region" description="Helical" evidence="1">
    <location>
        <begin position="394"/>
        <end position="414"/>
    </location>
</feature>
<name>A0A160IQX1_9BACL</name>
<feature type="transmembrane region" description="Helical" evidence="1">
    <location>
        <begin position="247"/>
        <end position="272"/>
    </location>
</feature>
<evidence type="ECO:0000313" key="3">
    <source>
        <dbReference type="Proteomes" id="UP000076623"/>
    </source>
</evidence>
<proteinExistence type="predicted"/>
<accession>A0A160IQX1</accession>
<dbReference type="RefSeq" id="WP_082861520.1">
    <property type="nucleotide sequence ID" value="NZ_CP015378.1"/>
</dbReference>